<proteinExistence type="predicted"/>
<evidence type="ECO:0000256" key="1">
    <source>
        <dbReference type="SAM" id="SignalP"/>
    </source>
</evidence>
<dbReference type="AlphaFoldDB" id="A0A917V3W4"/>
<dbReference type="InterPro" id="IPR013361">
    <property type="entry name" value="Pilus_CpaD"/>
</dbReference>
<feature type="signal peptide" evidence="1">
    <location>
        <begin position="1"/>
        <end position="36"/>
    </location>
</feature>
<dbReference type="RefSeq" id="WP_188912191.1">
    <property type="nucleotide sequence ID" value="NZ_BMMF01000005.1"/>
</dbReference>
<dbReference type="NCBIfam" id="TIGR02522">
    <property type="entry name" value="pilus_cpaD"/>
    <property type="match status" value="1"/>
</dbReference>
<name>A0A917V3W4_9HYPH</name>
<organism evidence="2 3">
    <name type="scientific">Salinarimonas ramus</name>
    <dbReference type="NCBI Taxonomy" id="690164"/>
    <lineage>
        <taxon>Bacteria</taxon>
        <taxon>Pseudomonadati</taxon>
        <taxon>Pseudomonadota</taxon>
        <taxon>Alphaproteobacteria</taxon>
        <taxon>Hyphomicrobiales</taxon>
        <taxon>Salinarimonadaceae</taxon>
        <taxon>Salinarimonas</taxon>
    </lineage>
</organism>
<feature type="chain" id="PRO_5037871495" evidence="1">
    <location>
        <begin position="37"/>
        <end position="238"/>
    </location>
</feature>
<comment type="caution">
    <text evidence="2">The sequence shown here is derived from an EMBL/GenBank/DDBJ whole genome shotgun (WGS) entry which is preliminary data.</text>
</comment>
<protein>
    <submittedName>
        <fullName evidence="2">Pilus assembly protein</fullName>
    </submittedName>
</protein>
<dbReference type="PROSITE" id="PS51257">
    <property type="entry name" value="PROKAR_LIPOPROTEIN"/>
    <property type="match status" value="1"/>
</dbReference>
<keyword evidence="1" id="KW-0732">Signal</keyword>
<dbReference type="EMBL" id="BMMF01000005">
    <property type="protein sequence ID" value="GGK32846.1"/>
    <property type="molecule type" value="Genomic_DNA"/>
</dbReference>
<gene>
    <name evidence="2" type="primary">ctpE</name>
    <name evidence="2" type="ORF">GCM10011322_19470</name>
</gene>
<sequence>MAPTSRASAGRASARTTRLARLACAGALAAALGACADRVVETGSTGYPHDYRERHPIALQQSPEVLDVLVRGVGLDPRQRADVAAFAAGYREGASGALHVQVPQGGDEVGTRRTLDAVRATLHDSGVPATYLSISTYTPGDRNVAAAIRLSYRSLQARVQSRCGLWPQDLGVSDAAVNIRNEQHWNFGCAMQTNVAAQVADPVDLVRGRTRGSIDVNARTPDIEAVREAESPATSFDD</sequence>
<reference evidence="2 3" key="1">
    <citation type="journal article" date="2014" name="Int. J. Syst. Evol. Microbiol.">
        <title>Complete genome sequence of Corynebacterium casei LMG S-19264T (=DSM 44701T), isolated from a smear-ripened cheese.</title>
        <authorList>
            <consortium name="US DOE Joint Genome Institute (JGI-PGF)"/>
            <person name="Walter F."/>
            <person name="Albersmeier A."/>
            <person name="Kalinowski J."/>
            <person name="Ruckert C."/>
        </authorList>
    </citation>
    <scope>NUCLEOTIDE SEQUENCE [LARGE SCALE GENOMIC DNA]</scope>
    <source>
        <strain evidence="2 3">CGMCC 1.9161</strain>
    </source>
</reference>
<dbReference type="InterPro" id="IPR019027">
    <property type="entry name" value="Pilus_biogenesis_CpaD-related"/>
</dbReference>
<keyword evidence="3" id="KW-1185">Reference proteome</keyword>
<accession>A0A917V3W4</accession>
<dbReference type="Proteomes" id="UP000600449">
    <property type="component" value="Unassembled WGS sequence"/>
</dbReference>
<evidence type="ECO:0000313" key="2">
    <source>
        <dbReference type="EMBL" id="GGK32846.1"/>
    </source>
</evidence>
<dbReference type="Pfam" id="PF09476">
    <property type="entry name" value="Pilus_CpaD"/>
    <property type="match status" value="1"/>
</dbReference>
<evidence type="ECO:0000313" key="3">
    <source>
        <dbReference type="Proteomes" id="UP000600449"/>
    </source>
</evidence>